<keyword evidence="2" id="KW-0812">Transmembrane</keyword>
<reference evidence="3" key="1">
    <citation type="submission" date="2021-02" db="EMBL/GenBank/DDBJ databases">
        <authorList>
            <person name="Nowell W R."/>
        </authorList>
    </citation>
    <scope>NUCLEOTIDE SEQUENCE</scope>
</reference>
<feature type="transmembrane region" description="Helical" evidence="2">
    <location>
        <begin position="154"/>
        <end position="178"/>
    </location>
</feature>
<feature type="compositionally biased region" description="Acidic residues" evidence="1">
    <location>
        <begin position="68"/>
        <end position="77"/>
    </location>
</feature>
<feature type="region of interest" description="Disordered" evidence="1">
    <location>
        <begin position="18"/>
        <end position="110"/>
    </location>
</feature>
<accession>A0A817QLF1</accession>
<keyword evidence="2" id="KW-0472">Membrane</keyword>
<name>A0A817QLF1_9BILA</name>
<gene>
    <name evidence="3" type="ORF">TIS948_LOCUS12915</name>
</gene>
<evidence type="ECO:0000256" key="1">
    <source>
        <dbReference type="SAM" id="MobiDB-lite"/>
    </source>
</evidence>
<evidence type="ECO:0000313" key="4">
    <source>
        <dbReference type="Proteomes" id="UP000663825"/>
    </source>
</evidence>
<evidence type="ECO:0000256" key="2">
    <source>
        <dbReference type="SAM" id="Phobius"/>
    </source>
</evidence>
<sequence>MNQKQLMLEWKQMYEQLGKDPLNKELIQKMKKTQMKLQTATRSSENESSNDRTEKRKNENFHKGLNEDLSEDSDESPNEVFTERSSQESNDGLNDSLHEHNEEQITNSEQRPSVLVMNPFGKLLSKKICITVDTIAVTVMSGMILAYLNKQASGLMTLIVSFLCIVVIIAFSICLYIIGKAY</sequence>
<feature type="compositionally biased region" description="Basic and acidic residues" evidence="1">
    <location>
        <begin position="49"/>
        <end position="66"/>
    </location>
</feature>
<evidence type="ECO:0000313" key="3">
    <source>
        <dbReference type="EMBL" id="CAF3206728.1"/>
    </source>
</evidence>
<organism evidence="3 4">
    <name type="scientific">Rotaria socialis</name>
    <dbReference type="NCBI Taxonomy" id="392032"/>
    <lineage>
        <taxon>Eukaryota</taxon>
        <taxon>Metazoa</taxon>
        <taxon>Spiralia</taxon>
        <taxon>Gnathifera</taxon>
        <taxon>Rotifera</taxon>
        <taxon>Eurotatoria</taxon>
        <taxon>Bdelloidea</taxon>
        <taxon>Philodinida</taxon>
        <taxon>Philodinidae</taxon>
        <taxon>Rotaria</taxon>
    </lineage>
</organism>
<dbReference type="Proteomes" id="UP000663825">
    <property type="component" value="Unassembled WGS sequence"/>
</dbReference>
<dbReference type="AlphaFoldDB" id="A0A817QLF1"/>
<comment type="caution">
    <text evidence="3">The sequence shown here is derived from an EMBL/GenBank/DDBJ whole genome shotgun (WGS) entry which is preliminary data.</text>
</comment>
<protein>
    <submittedName>
        <fullName evidence="3">Uncharacterized protein</fullName>
    </submittedName>
</protein>
<feature type="compositionally biased region" description="Basic and acidic residues" evidence="1">
    <location>
        <begin position="18"/>
        <end position="28"/>
    </location>
</feature>
<dbReference type="EMBL" id="CAJNXB010001978">
    <property type="protein sequence ID" value="CAF3206728.1"/>
    <property type="molecule type" value="Genomic_DNA"/>
</dbReference>
<keyword evidence="2" id="KW-1133">Transmembrane helix</keyword>
<proteinExistence type="predicted"/>
<dbReference type="OrthoDB" id="10406872at2759"/>
<feature type="transmembrane region" description="Helical" evidence="2">
    <location>
        <begin position="128"/>
        <end position="148"/>
    </location>
</feature>